<dbReference type="Proteomes" id="UP000314294">
    <property type="component" value="Unassembled WGS sequence"/>
</dbReference>
<gene>
    <name evidence="1" type="ORF">EYF80_014049</name>
</gene>
<evidence type="ECO:0000313" key="2">
    <source>
        <dbReference type="Proteomes" id="UP000314294"/>
    </source>
</evidence>
<organism evidence="1 2">
    <name type="scientific">Liparis tanakae</name>
    <name type="common">Tanaka's snailfish</name>
    <dbReference type="NCBI Taxonomy" id="230148"/>
    <lineage>
        <taxon>Eukaryota</taxon>
        <taxon>Metazoa</taxon>
        <taxon>Chordata</taxon>
        <taxon>Craniata</taxon>
        <taxon>Vertebrata</taxon>
        <taxon>Euteleostomi</taxon>
        <taxon>Actinopterygii</taxon>
        <taxon>Neopterygii</taxon>
        <taxon>Teleostei</taxon>
        <taxon>Neoteleostei</taxon>
        <taxon>Acanthomorphata</taxon>
        <taxon>Eupercaria</taxon>
        <taxon>Perciformes</taxon>
        <taxon>Cottioidei</taxon>
        <taxon>Cottales</taxon>
        <taxon>Liparidae</taxon>
        <taxon>Liparis</taxon>
    </lineage>
</organism>
<protein>
    <submittedName>
        <fullName evidence="1">Uncharacterized protein</fullName>
    </submittedName>
</protein>
<comment type="caution">
    <text evidence="1">The sequence shown here is derived from an EMBL/GenBank/DDBJ whole genome shotgun (WGS) entry which is preliminary data.</text>
</comment>
<evidence type="ECO:0000313" key="1">
    <source>
        <dbReference type="EMBL" id="TNN75686.1"/>
    </source>
</evidence>
<reference evidence="1 2" key="1">
    <citation type="submission" date="2019-03" db="EMBL/GenBank/DDBJ databases">
        <title>First draft genome of Liparis tanakae, snailfish: a comprehensive survey of snailfish specific genes.</title>
        <authorList>
            <person name="Kim W."/>
            <person name="Song I."/>
            <person name="Jeong J.-H."/>
            <person name="Kim D."/>
            <person name="Kim S."/>
            <person name="Ryu S."/>
            <person name="Song J.Y."/>
            <person name="Lee S.K."/>
        </authorList>
    </citation>
    <scope>NUCLEOTIDE SEQUENCE [LARGE SCALE GENOMIC DNA]</scope>
    <source>
        <tissue evidence="1">Muscle</tissue>
    </source>
</reference>
<sequence length="77" mass="8486">MTVKNEKCNVPLVNAQVGRRYSKVTCTHKLNCLTSRFLRLLHVLAAGCSLSGVGLRSCQYGVFSAVRLDAAESWDEL</sequence>
<accession>A0A4Z2ICL7</accession>
<dbReference type="EMBL" id="SRLO01000100">
    <property type="protein sequence ID" value="TNN75686.1"/>
    <property type="molecule type" value="Genomic_DNA"/>
</dbReference>
<proteinExistence type="predicted"/>
<dbReference type="AlphaFoldDB" id="A0A4Z2ICL7"/>
<name>A0A4Z2ICL7_9TELE</name>
<keyword evidence="2" id="KW-1185">Reference proteome</keyword>